<evidence type="ECO:0000313" key="3">
    <source>
        <dbReference type="Proteomes" id="UP001381693"/>
    </source>
</evidence>
<feature type="chain" id="PRO_5043033419" evidence="1">
    <location>
        <begin position="21"/>
        <end position="176"/>
    </location>
</feature>
<reference evidence="2 3" key="1">
    <citation type="submission" date="2023-11" db="EMBL/GenBank/DDBJ databases">
        <title>Halocaridina rubra genome assembly.</title>
        <authorList>
            <person name="Smith C."/>
        </authorList>
    </citation>
    <scope>NUCLEOTIDE SEQUENCE [LARGE SCALE GENOMIC DNA]</scope>
    <source>
        <strain evidence="2">EP-1</strain>
        <tissue evidence="2">Whole</tissue>
    </source>
</reference>
<keyword evidence="1" id="KW-0732">Signal</keyword>
<evidence type="ECO:0000313" key="2">
    <source>
        <dbReference type="EMBL" id="KAK7069575.1"/>
    </source>
</evidence>
<dbReference type="AlphaFoldDB" id="A0AAN8X052"/>
<protein>
    <submittedName>
        <fullName evidence="2">Uncharacterized protein</fullName>
    </submittedName>
</protein>
<feature type="non-terminal residue" evidence="2">
    <location>
        <position position="176"/>
    </location>
</feature>
<name>A0AAN8X052_HALRR</name>
<sequence>MNSNGFIVGILCVSFLNITALDFGKAEPYGKPMSRKLAQEEAVIVAEAPHASLKFITLPESPLEIVAGITEININSITKTNTTNKTMFNVSPLNDTTVVSLTGWGLGITLCSNSSMNDCTGKYVSATAPNTLQKDVDVEFDYDMSPLTEPACIMFAVTAESDMEKKGAGYVFYQAE</sequence>
<dbReference type="Proteomes" id="UP001381693">
    <property type="component" value="Unassembled WGS sequence"/>
</dbReference>
<keyword evidence="3" id="KW-1185">Reference proteome</keyword>
<feature type="signal peptide" evidence="1">
    <location>
        <begin position="1"/>
        <end position="20"/>
    </location>
</feature>
<evidence type="ECO:0000256" key="1">
    <source>
        <dbReference type="SAM" id="SignalP"/>
    </source>
</evidence>
<dbReference type="EMBL" id="JAXCGZ010016108">
    <property type="protein sequence ID" value="KAK7069575.1"/>
    <property type="molecule type" value="Genomic_DNA"/>
</dbReference>
<organism evidence="2 3">
    <name type="scientific">Halocaridina rubra</name>
    <name type="common">Hawaiian red shrimp</name>
    <dbReference type="NCBI Taxonomy" id="373956"/>
    <lineage>
        <taxon>Eukaryota</taxon>
        <taxon>Metazoa</taxon>
        <taxon>Ecdysozoa</taxon>
        <taxon>Arthropoda</taxon>
        <taxon>Crustacea</taxon>
        <taxon>Multicrustacea</taxon>
        <taxon>Malacostraca</taxon>
        <taxon>Eumalacostraca</taxon>
        <taxon>Eucarida</taxon>
        <taxon>Decapoda</taxon>
        <taxon>Pleocyemata</taxon>
        <taxon>Caridea</taxon>
        <taxon>Atyoidea</taxon>
        <taxon>Atyidae</taxon>
        <taxon>Halocaridina</taxon>
    </lineage>
</organism>
<comment type="caution">
    <text evidence="2">The sequence shown here is derived from an EMBL/GenBank/DDBJ whole genome shotgun (WGS) entry which is preliminary data.</text>
</comment>
<gene>
    <name evidence="2" type="ORF">SK128_022101</name>
</gene>
<accession>A0AAN8X052</accession>
<proteinExistence type="predicted"/>